<proteinExistence type="inferred from homology"/>
<dbReference type="Gene3D" id="3.30.420.40">
    <property type="match status" value="2"/>
</dbReference>
<dbReference type="SUPFAM" id="SSF53067">
    <property type="entry name" value="Actin-like ATPase domain"/>
    <property type="match status" value="2"/>
</dbReference>
<accession>A0ABQ8XRS2</accession>
<evidence type="ECO:0000256" key="1">
    <source>
        <dbReference type="RuleBase" id="RU000487"/>
    </source>
</evidence>
<evidence type="ECO:0000313" key="3">
    <source>
        <dbReference type="Proteomes" id="UP001150062"/>
    </source>
</evidence>
<dbReference type="EMBL" id="JAOAOG010000272">
    <property type="protein sequence ID" value="KAJ6234074.1"/>
    <property type="molecule type" value="Genomic_DNA"/>
</dbReference>
<gene>
    <name evidence="2" type="ORF">M0813_00708</name>
</gene>
<dbReference type="InterPro" id="IPR043129">
    <property type="entry name" value="ATPase_NBD"/>
</dbReference>
<dbReference type="Pfam" id="PF00022">
    <property type="entry name" value="Actin"/>
    <property type="match status" value="1"/>
</dbReference>
<reference evidence="2" key="1">
    <citation type="submission" date="2022-08" db="EMBL/GenBank/DDBJ databases">
        <title>Novel sulfate-reducing endosymbionts in the free-living metamonad Anaeramoeba.</title>
        <authorList>
            <person name="Jerlstrom-Hultqvist J."/>
            <person name="Cepicka I."/>
            <person name="Gallot-Lavallee L."/>
            <person name="Salas-Leiva D."/>
            <person name="Curtis B.A."/>
            <person name="Zahonova K."/>
            <person name="Pipaliya S."/>
            <person name="Dacks J."/>
            <person name="Roger A.J."/>
        </authorList>
    </citation>
    <scope>NUCLEOTIDE SEQUENCE</scope>
    <source>
        <strain evidence="2">Schooner1</strain>
    </source>
</reference>
<keyword evidence="3" id="KW-1185">Reference proteome</keyword>
<dbReference type="PANTHER" id="PTHR11937">
    <property type="entry name" value="ACTIN"/>
    <property type="match status" value="1"/>
</dbReference>
<dbReference type="Gene3D" id="3.90.640.10">
    <property type="entry name" value="Actin, Chain A, domain 4"/>
    <property type="match status" value="1"/>
</dbReference>
<comment type="similarity">
    <text evidence="1">Belongs to the actin family.</text>
</comment>
<dbReference type="InterPro" id="IPR004000">
    <property type="entry name" value="Actin"/>
</dbReference>
<dbReference type="Proteomes" id="UP001150062">
    <property type="component" value="Unassembled WGS sequence"/>
</dbReference>
<dbReference type="PRINTS" id="PR00190">
    <property type="entry name" value="ACTIN"/>
</dbReference>
<comment type="caution">
    <text evidence="2">The sequence shown here is derived from an EMBL/GenBank/DDBJ whole genome shotgun (WGS) entry which is preliminary data.</text>
</comment>
<protein>
    <submittedName>
        <fullName evidence="2">Actin-7-related</fullName>
    </submittedName>
</protein>
<sequence length="421" mass="48147">MDFDQLLLPLVIDNGTRMTKAGFGGDDAPRAVFPTVVGRSRTPRIMVGMGQKDSYVGDEALSKCGILRYNYPIENGIIINWDDVEKIWHHTFYNELRVSPEEHPVLLTESIFNPKANREKTTQIMFETFNTPAMYLVSDQLLSLHASGRQSGAVVKMGHYGCSCCNIIDDKIDQSTRASFKIGGDGLTNLLKDLLQAKGYNFTTTAEKEILRDMVEKMCYVCEDFDKEINKFSELNSSIKKGYELPDGQTVYLDQERFLTTELFFKTKEEILKLTKYKKETIELIIKEKSLKKTKKKEKEKEKENINEKIKEYPSLPEMLFESIRNCSTGIKTDLYENIVITGGSSMFQGIKERMASELSSFWAESPPTIKIIAPEERKYLAWIGGSIMTSLSTMKNKWMTKDEYDEIGPTFINVKCNHFL</sequence>
<evidence type="ECO:0000313" key="2">
    <source>
        <dbReference type="EMBL" id="KAJ6234074.1"/>
    </source>
</evidence>
<organism evidence="2 3">
    <name type="scientific">Anaeramoeba flamelloides</name>
    <dbReference type="NCBI Taxonomy" id="1746091"/>
    <lineage>
        <taxon>Eukaryota</taxon>
        <taxon>Metamonada</taxon>
        <taxon>Anaeramoebidae</taxon>
        <taxon>Anaeramoeba</taxon>
    </lineage>
</organism>
<name>A0ABQ8XRS2_9EUKA</name>
<dbReference type="SMART" id="SM00268">
    <property type="entry name" value="ACTIN"/>
    <property type="match status" value="1"/>
</dbReference>